<organism evidence="13 14">
    <name type="scientific">Alkalicella caledoniensis</name>
    <dbReference type="NCBI Taxonomy" id="2731377"/>
    <lineage>
        <taxon>Bacteria</taxon>
        <taxon>Bacillati</taxon>
        <taxon>Bacillota</taxon>
        <taxon>Clostridia</taxon>
        <taxon>Eubacteriales</taxon>
        <taxon>Proteinivoracaceae</taxon>
        <taxon>Alkalicella</taxon>
    </lineage>
</organism>
<dbReference type="KEGG" id="acae:HYG86_17575"/>
<evidence type="ECO:0000256" key="1">
    <source>
        <dbReference type="ARBA" id="ARBA00001947"/>
    </source>
</evidence>
<evidence type="ECO:0000256" key="5">
    <source>
        <dbReference type="ARBA" id="ARBA00022692"/>
    </source>
</evidence>
<keyword evidence="4 13" id="KW-0645">Protease</keyword>
<comment type="subcellular location">
    <subcellularLocation>
        <location evidence="2">Membrane</location>
        <topology evidence="2">Multi-pass membrane protein</topology>
    </subcellularLocation>
</comment>
<dbReference type="InterPro" id="IPR036034">
    <property type="entry name" value="PDZ_sf"/>
</dbReference>
<dbReference type="InterPro" id="IPR041489">
    <property type="entry name" value="PDZ_6"/>
</dbReference>
<dbReference type="SMART" id="SM00228">
    <property type="entry name" value="PDZ"/>
    <property type="match status" value="1"/>
</dbReference>
<evidence type="ECO:0000256" key="2">
    <source>
        <dbReference type="ARBA" id="ARBA00004141"/>
    </source>
</evidence>
<keyword evidence="14" id="KW-1185">Reference proteome</keyword>
<keyword evidence="5 11" id="KW-0812">Transmembrane</keyword>
<feature type="transmembrane region" description="Helical" evidence="11">
    <location>
        <begin position="310"/>
        <end position="329"/>
    </location>
</feature>
<feature type="domain" description="PDZ" evidence="12">
    <location>
        <begin position="106"/>
        <end position="177"/>
    </location>
</feature>
<dbReference type="RefSeq" id="WP_213166848.1">
    <property type="nucleotide sequence ID" value="NZ_CP058559.1"/>
</dbReference>
<accession>A0A7G9WCP3</accession>
<dbReference type="CDD" id="cd23081">
    <property type="entry name" value="cpPDZ_EcRseP-like"/>
    <property type="match status" value="1"/>
</dbReference>
<dbReference type="GO" id="GO:0016020">
    <property type="term" value="C:membrane"/>
    <property type="evidence" value="ECO:0007669"/>
    <property type="project" value="UniProtKB-SubCell"/>
</dbReference>
<reference evidence="13 14" key="1">
    <citation type="submission" date="2020-07" db="EMBL/GenBank/DDBJ databases">
        <title>Alkalicella. sp. LB2 genome.</title>
        <authorList>
            <person name="Postec A."/>
            <person name="Quemeneur M."/>
        </authorList>
    </citation>
    <scope>NUCLEOTIDE SEQUENCE [LARGE SCALE GENOMIC DNA]</scope>
    <source>
        <strain evidence="13 14">LB2</strain>
    </source>
</reference>
<evidence type="ECO:0000256" key="7">
    <source>
        <dbReference type="ARBA" id="ARBA00022833"/>
    </source>
</evidence>
<keyword evidence="6 11" id="KW-0378">Hydrolase</keyword>
<evidence type="ECO:0000256" key="8">
    <source>
        <dbReference type="ARBA" id="ARBA00022989"/>
    </source>
</evidence>
<dbReference type="EC" id="3.4.24.-" evidence="11"/>
<dbReference type="CDD" id="cd06163">
    <property type="entry name" value="S2P-M50_PDZ_RseP-like"/>
    <property type="match status" value="1"/>
</dbReference>
<gene>
    <name evidence="13" type="primary">rseP</name>
    <name evidence="13" type="ORF">HYG86_17575</name>
</gene>
<proteinExistence type="inferred from homology"/>
<dbReference type="Proteomes" id="UP000516160">
    <property type="component" value="Chromosome"/>
</dbReference>
<keyword evidence="8 11" id="KW-1133">Transmembrane helix</keyword>
<dbReference type="Pfam" id="PF02163">
    <property type="entry name" value="Peptidase_M50"/>
    <property type="match status" value="1"/>
</dbReference>
<dbReference type="AlphaFoldDB" id="A0A7G9WCP3"/>
<evidence type="ECO:0000256" key="3">
    <source>
        <dbReference type="ARBA" id="ARBA00007931"/>
    </source>
</evidence>
<feature type="transmembrane region" description="Helical" evidence="11">
    <location>
        <begin position="89"/>
        <end position="114"/>
    </location>
</feature>
<evidence type="ECO:0000256" key="6">
    <source>
        <dbReference type="ARBA" id="ARBA00022801"/>
    </source>
</evidence>
<dbReference type="InterPro" id="IPR008915">
    <property type="entry name" value="Peptidase_M50"/>
</dbReference>
<dbReference type="InterPro" id="IPR004387">
    <property type="entry name" value="Pept_M50_Zn"/>
</dbReference>
<dbReference type="Gene3D" id="2.30.42.10">
    <property type="match status" value="1"/>
</dbReference>
<dbReference type="PANTHER" id="PTHR42837">
    <property type="entry name" value="REGULATOR OF SIGMA-E PROTEASE RSEP"/>
    <property type="match status" value="1"/>
</dbReference>
<keyword evidence="10 11" id="KW-0472">Membrane</keyword>
<dbReference type="GO" id="GO:0004222">
    <property type="term" value="F:metalloendopeptidase activity"/>
    <property type="evidence" value="ECO:0007669"/>
    <property type="project" value="InterPro"/>
</dbReference>
<evidence type="ECO:0000313" key="13">
    <source>
        <dbReference type="EMBL" id="QNO16455.1"/>
    </source>
</evidence>
<dbReference type="GO" id="GO:0006508">
    <property type="term" value="P:proteolysis"/>
    <property type="evidence" value="ECO:0007669"/>
    <property type="project" value="UniProtKB-KW"/>
</dbReference>
<protein>
    <recommendedName>
        <fullName evidence="11">Zinc metalloprotease</fullName>
        <ecNumber evidence="11">3.4.24.-</ecNumber>
    </recommendedName>
</protein>
<feature type="transmembrane region" description="Helical" evidence="11">
    <location>
        <begin position="264"/>
        <end position="285"/>
    </location>
</feature>
<dbReference type="GO" id="GO:0046872">
    <property type="term" value="F:metal ion binding"/>
    <property type="evidence" value="ECO:0007669"/>
    <property type="project" value="UniProtKB-KW"/>
</dbReference>
<evidence type="ECO:0000256" key="9">
    <source>
        <dbReference type="ARBA" id="ARBA00023049"/>
    </source>
</evidence>
<comment type="cofactor">
    <cofactor evidence="1 11">
        <name>Zn(2+)</name>
        <dbReference type="ChEBI" id="CHEBI:29105"/>
    </cofactor>
</comment>
<evidence type="ECO:0000256" key="10">
    <source>
        <dbReference type="ARBA" id="ARBA00023136"/>
    </source>
</evidence>
<dbReference type="InterPro" id="IPR001478">
    <property type="entry name" value="PDZ"/>
</dbReference>
<name>A0A7G9WCP3_ALKCA</name>
<dbReference type="EMBL" id="CP058559">
    <property type="protein sequence ID" value="QNO16455.1"/>
    <property type="molecule type" value="Genomic_DNA"/>
</dbReference>
<dbReference type="NCBIfam" id="TIGR00054">
    <property type="entry name" value="RIP metalloprotease RseP"/>
    <property type="match status" value="1"/>
</dbReference>
<evidence type="ECO:0000259" key="12">
    <source>
        <dbReference type="SMART" id="SM00228"/>
    </source>
</evidence>
<evidence type="ECO:0000256" key="4">
    <source>
        <dbReference type="ARBA" id="ARBA00022670"/>
    </source>
</evidence>
<evidence type="ECO:0000313" key="14">
    <source>
        <dbReference type="Proteomes" id="UP000516160"/>
    </source>
</evidence>
<dbReference type="PANTHER" id="PTHR42837:SF2">
    <property type="entry name" value="MEMBRANE METALLOPROTEASE ARASP2, CHLOROPLASTIC-RELATED"/>
    <property type="match status" value="1"/>
</dbReference>
<dbReference type="Pfam" id="PF17820">
    <property type="entry name" value="PDZ_6"/>
    <property type="match status" value="1"/>
</dbReference>
<comment type="similarity">
    <text evidence="3 11">Belongs to the peptidase M50B family.</text>
</comment>
<keyword evidence="11" id="KW-0479">Metal-binding</keyword>
<evidence type="ECO:0000256" key="11">
    <source>
        <dbReference type="RuleBase" id="RU362031"/>
    </source>
</evidence>
<keyword evidence="7 11" id="KW-0862">Zinc</keyword>
<keyword evidence="9 11" id="KW-0482">Metalloprotease</keyword>
<sequence>MTILIAIIVFGLLILVHELGHFLTAKAVGMKVEEFAIGFGPAIIKFKKGETLYGIRIFPLGGYVKVLGEEGKDVESEDSYQSKTVLQRFLFVFAGAFMNFVLAVVIFMIIFLAVGVPADIPEIGSVAEQGIADIAGFRKGDHVLEIDGEPVKTWTELVEQISTSPGEELDFRISRNGQIINLQVTPRFDDQTERGMIGIGSPTKTVALFEGVKASFRETLSVATLIVESLQMLFRGKASTSDIAGPVGIVVMVGESARHGLSSLLYLTALLSVNLGILNLLPVPALDGSRLVFLLIEAVRGKPIDPEKEGLVHIIGFGLLLLLMVFILYNDIINFIIP</sequence>
<dbReference type="SUPFAM" id="SSF50156">
    <property type="entry name" value="PDZ domain-like"/>
    <property type="match status" value="1"/>
</dbReference>